<proteinExistence type="predicted"/>
<evidence type="ECO:0000313" key="1">
    <source>
        <dbReference type="EMBL" id="MXP26877.1"/>
    </source>
</evidence>
<accession>A0A845ABJ4</accession>
<dbReference type="RefSeq" id="WP_160740087.1">
    <property type="nucleotide sequence ID" value="NZ_WTYQ01000005.1"/>
</dbReference>
<dbReference type="Proteomes" id="UP000460561">
    <property type="component" value="Unassembled WGS sequence"/>
</dbReference>
<organism evidence="1 2">
    <name type="scientific">Altericroceibacterium indicum</name>
    <dbReference type="NCBI Taxonomy" id="374177"/>
    <lineage>
        <taxon>Bacteria</taxon>
        <taxon>Pseudomonadati</taxon>
        <taxon>Pseudomonadota</taxon>
        <taxon>Alphaproteobacteria</taxon>
        <taxon>Sphingomonadales</taxon>
        <taxon>Erythrobacteraceae</taxon>
        <taxon>Altericroceibacterium</taxon>
    </lineage>
</organism>
<reference evidence="1 2" key="1">
    <citation type="submission" date="2019-12" db="EMBL/GenBank/DDBJ databases">
        <title>Genomic-based taxomic classification of the family Erythrobacteraceae.</title>
        <authorList>
            <person name="Xu L."/>
        </authorList>
    </citation>
    <scope>NUCLEOTIDE SEQUENCE [LARGE SCALE GENOMIC DNA]</scope>
    <source>
        <strain evidence="1 2">DSM 18604</strain>
    </source>
</reference>
<name>A0A845ABJ4_9SPHN</name>
<sequence length="196" mass="19883">MDDEIETLIIDVRASTQGFRSDIDTMRGTLDTTLTDGFAKAGNVLESGLLSAIKRGNMGFDDLKRVALNTMSEIAAQAVQSGVGSLFGNVPSGSSSGGSLGNVLGSTISALLGAPGRATGGPVSPGRAYMVGERGPEMFVPTSAGRVETQTSGGEAPRNVTVGISIAAPRGSSTPAILQRSSRQVASSVRRALAGN</sequence>
<dbReference type="OrthoDB" id="7996304at2"/>
<comment type="caution">
    <text evidence="1">The sequence shown here is derived from an EMBL/GenBank/DDBJ whole genome shotgun (WGS) entry which is preliminary data.</text>
</comment>
<evidence type="ECO:0000313" key="2">
    <source>
        <dbReference type="Proteomes" id="UP000460561"/>
    </source>
</evidence>
<dbReference type="EMBL" id="WTYQ01000005">
    <property type="protein sequence ID" value="MXP26877.1"/>
    <property type="molecule type" value="Genomic_DNA"/>
</dbReference>
<dbReference type="AlphaFoldDB" id="A0A845ABJ4"/>
<gene>
    <name evidence="1" type="ORF">GRI39_12625</name>
</gene>
<protein>
    <submittedName>
        <fullName evidence="1">Tail tape measure protein</fullName>
    </submittedName>
</protein>
<keyword evidence="2" id="KW-1185">Reference proteome</keyword>